<feature type="transmembrane region" description="Helical" evidence="1">
    <location>
        <begin position="107"/>
        <end position="133"/>
    </location>
</feature>
<feature type="transmembrane region" description="Helical" evidence="1">
    <location>
        <begin position="145"/>
        <end position="170"/>
    </location>
</feature>
<organism evidence="2 3">
    <name type="scientific">Citrobacter cronae</name>
    <dbReference type="NCBI Taxonomy" id="1748967"/>
    <lineage>
        <taxon>Bacteria</taxon>
        <taxon>Pseudomonadati</taxon>
        <taxon>Pseudomonadota</taxon>
        <taxon>Gammaproteobacteria</taxon>
        <taxon>Enterobacterales</taxon>
        <taxon>Enterobacteriaceae</taxon>
        <taxon>Citrobacter</taxon>
        <taxon>Citrobacter freundii complex</taxon>
    </lineage>
</organism>
<dbReference type="Pfam" id="PF14897">
    <property type="entry name" value="EpsG"/>
    <property type="match status" value="1"/>
</dbReference>
<keyword evidence="1" id="KW-0472">Membrane</keyword>
<dbReference type="InterPro" id="IPR049458">
    <property type="entry name" value="EpsG-like"/>
</dbReference>
<accession>A0ABS1A292</accession>
<gene>
    <name evidence="2" type="ORF">I6M80_06750</name>
</gene>
<reference evidence="2 3" key="1">
    <citation type="submission" date="2020-11" db="EMBL/GenBank/DDBJ databases">
        <title>Enhanced detection system for hospital associated transmission using whole genome sequencing surveillance.</title>
        <authorList>
            <person name="Harrison L.H."/>
            <person name="Van Tyne D."/>
            <person name="Marsh J.W."/>
            <person name="Griffith M.P."/>
            <person name="Snyder D.J."/>
            <person name="Cooper V.S."/>
            <person name="Mustapha M."/>
        </authorList>
    </citation>
    <scope>NUCLEOTIDE SEQUENCE [LARGE SCALE GENOMIC DNA]</scope>
    <source>
        <strain evidence="2 3">CB00171</strain>
    </source>
</reference>
<keyword evidence="1" id="KW-0812">Transmembrane</keyword>
<feature type="transmembrane region" description="Helical" evidence="1">
    <location>
        <begin position="306"/>
        <end position="323"/>
    </location>
</feature>
<protein>
    <submittedName>
        <fullName evidence="2">EpsG family protein</fullName>
    </submittedName>
</protein>
<dbReference type="Proteomes" id="UP001318920">
    <property type="component" value="Unassembled WGS sequence"/>
</dbReference>
<keyword evidence="1" id="KW-1133">Transmembrane helix</keyword>
<dbReference type="EMBL" id="JADWNA010000004">
    <property type="protein sequence ID" value="MBJ8389950.1"/>
    <property type="molecule type" value="Genomic_DNA"/>
</dbReference>
<name>A0ABS1A292_9ENTR</name>
<keyword evidence="3" id="KW-1185">Reference proteome</keyword>
<feature type="transmembrane region" description="Helical" evidence="1">
    <location>
        <begin position="257"/>
        <end position="275"/>
    </location>
</feature>
<feature type="transmembrane region" description="Helical" evidence="1">
    <location>
        <begin position="67"/>
        <end position="95"/>
    </location>
</feature>
<evidence type="ECO:0000313" key="2">
    <source>
        <dbReference type="EMBL" id="MBJ8389950.1"/>
    </source>
</evidence>
<evidence type="ECO:0000256" key="1">
    <source>
        <dbReference type="SAM" id="Phobius"/>
    </source>
</evidence>
<feature type="transmembrane region" description="Helical" evidence="1">
    <location>
        <begin position="182"/>
        <end position="205"/>
    </location>
</feature>
<proteinExistence type="predicted"/>
<sequence length="340" mass="40373">MYYIFFVIFLGVWISFFNYIKANRLSNVVVILIVTTLFLINRQNQDYEAYVDIFNVNESYAEVGYRWLIYIVKFLGGNHNIIITILGLLVGITIYRLNKYSKYTSFALLLYMLCPMPVDIVQIRNSFMLIFFINALIELEKKRKIISFGYVFLTMLFHSLGFLYFLAWVAIQFRHKKSYSKVMIFGLIAAFIVTPILIKTLVILFDTRTLQSYISQTIKVHSLIIWGGPFLLNLFLLYNIKSRIAINNISIKRWVEINFAFFLFLSMFTPFLLYIDEINRIYRNSMILNYFVLMSVSQYMGKFQRYGLYLYLFLFALALSIYYTCQIDYDYIIFGLQYSL</sequence>
<comment type="caution">
    <text evidence="2">The sequence shown here is derived from an EMBL/GenBank/DDBJ whole genome shotgun (WGS) entry which is preliminary data.</text>
</comment>
<dbReference type="RefSeq" id="WP_110497505.1">
    <property type="nucleotide sequence ID" value="NZ_JADWNA010000004.1"/>
</dbReference>
<evidence type="ECO:0000313" key="3">
    <source>
        <dbReference type="Proteomes" id="UP001318920"/>
    </source>
</evidence>
<feature type="transmembrane region" description="Helical" evidence="1">
    <location>
        <begin position="217"/>
        <end position="236"/>
    </location>
</feature>